<dbReference type="InterPro" id="IPR015413">
    <property type="entry name" value="Methionyl/Leucyl_tRNA_Synth"/>
</dbReference>
<dbReference type="SUPFAM" id="SSF52374">
    <property type="entry name" value="Nucleotidylyl transferase"/>
    <property type="match status" value="1"/>
</dbReference>
<keyword evidence="13" id="KW-0812">Transmembrane</keyword>
<evidence type="ECO:0000256" key="5">
    <source>
        <dbReference type="ARBA" id="ARBA00022490"/>
    </source>
</evidence>
<dbReference type="SUPFAM" id="SSF47323">
    <property type="entry name" value="Anticodon-binding domain of a subclass of class I aminoacyl-tRNA synthetases"/>
    <property type="match status" value="1"/>
</dbReference>
<evidence type="ECO:0000256" key="7">
    <source>
        <dbReference type="ARBA" id="ARBA00022741"/>
    </source>
</evidence>
<dbReference type="InterPro" id="IPR009080">
    <property type="entry name" value="tRNAsynth_Ia_anticodon-bd"/>
</dbReference>
<dbReference type="PRINTS" id="PR01041">
    <property type="entry name" value="TRNASYNTHMET"/>
</dbReference>
<evidence type="ECO:0000256" key="3">
    <source>
        <dbReference type="ARBA" id="ARBA00012838"/>
    </source>
</evidence>
<name>A0A2W7GWH1_9BACT</name>
<keyword evidence="9 12" id="KW-0648">Protein biosynthesis</keyword>
<feature type="domain" description="Methionyl/Leucyl tRNA synthetase" evidence="14">
    <location>
        <begin position="161"/>
        <end position="374"/>
    </location>
</feature>
<organism evidence="15 16">
    <name type="scientific">Metamycoplasma auris</name>
    <dbReference type="NCBI Taxonomy" id="51363"/>
    <lineage>
        <taxon>Bacteria</taxon>
        <taxon>Bacillati</taxon>
        <taxon>Mycoplasmatota</taxon>
        <taxon>Mycoplasmoidales</taxon>
        <taxon>Metamycoplasmataceae</taxon>
        <taxon>Metamycoplasma</taxon>
    </lineage>
</organism>
<sequence length="520" mass="61228">MQNKKTFYVSTPIYYPSGNLHIGHLLTTTLAWVYRNYKKSRGYDTFFVTGIDEHGQKIQKKALEQNLDPQSYVDKESLKFVNLWKMLDIDYDFYSRTTNKEHESMVLEVFSKMFEKGYLYKDKYIGLYSVNDEEFLTKTQAILKDNQYYHPTSGHLLQEIEEESYFFNMKKMQEWINLFFASNPNFLTNKNIQKELTSNFLQKGLEDLSITRISFDWGIKIPKEKYNDSRQHVIYVWLDALFNYLSALGYKSNNEKNYLKYWVNGDERIHVLAKEISRFHAIYWPIFLKSIDINLPTKEVVHSWIITPEGKMSKSKGNVIEPIPLIEKYGVEEIKYFFSSQVNIDSDFSFSEELLINVLNADLANNFGNLVNRTIKMINQNFENGVSYIKEDLEAIDIETLSLYSQYYLDYVTELDNFHADRALKIAILLSSKLNEYIDLTKPWSLKENKKRLNCVLDVLLNGIYAIAFMLSIVMPKKMQKILSFLKLDEFSDNQINNHSKFDNLIPDATEILFSRIIKK</sequence>
<evidence type="ECO:0000256" key="8">
    <source>
        <dbReference type="ARBA" id="ARBA00022840"/>
    </source>
</evidence>
<dbReference type="EMBL" id="QKUB01000001">
    <property type="protein sequence ID" value="PZW01569.1"/>
    <property type="molecule type" value="Genomic_DNA"/>
</dbReference>
<evidence type="ECO:0000256" key="2">
    <source>
        <dbReference type="ARBA" id="ARBA00004496"/>
    </source>
</evidence>
<dbReference type="PROSITE" id="PS00178">
    <property type="entry name" value="AA_TRNA_LIGASE_I"/>
    <property type="match status" value="1"/>
</dbReference>
<dbReference type="InterPro" id="IPR023457">
    <property type="entry name" value="Met-tRNA_synth_2"/>
</dbReference>
<dbReference type="InterPro" id="IPR041872">
    <property type="entry name" value="Anticodon_Met"/>
</dbReference>
<evidence type="ECO:0000256" key="12">
    <source>
        <dbReference type="RuleBase" id="RU363039"/>
    </source>
</evidence>
<evidence type="ECO:0000256" key="11">
    <source>
        <dbReference type="ARBA" id="ARBA00030904"/>
    </source>
</evidence>
<dbReference type="PANTHER" id="PTHR43326:SF1">
    <property type="entry name" value="METHIONINE--TRNA LIGASE, MITOCHONDRIAL"/>
    <property type="match status" value="1"/>
</dbReference>
<dbReference type="InterPro" id="IPR014758">
    <property type="entry name" value="Met-tRNA_synth"/>
</dbReference>
<keyword evidence="10 12" id="KW-0030">Aminoacyl-tRNA synthetase</keyword>
<comment type="similarity">
    <text evidence="12">Belongs to the class-I aminoacyl-tRNA synthetase family.</text>
</comment>
<dbReference type="OrthoDB" id="9810191at2"/>
<reference evidence="15 16" key="1">
    <citation type="submission" date="2018-06" db="EMBL/GenBank/DDBJ databases">
        <title>Genomic Encyclopedia of Archaeal and Bacterial Type Strains, Phase II (KMG-II): from individual species to whole genera.</title>
        <authorList>
            <person name="Goeker M."/>
        </authorList>
    </citation>
    <scope>NUCLEOTIDE SEQUENCE [LARGE SCALE GENOMIC DNA]</scope>
    <source>
        <strain evidence="15 16">ATCC 51348</strain>
    </source>
</reference>
<dbReference type="CDD" id="cd00814">
    <property type="entry name" value="MetRS_core"/>
    <property type="match status" value="1"/>
</dbReference>
<dbReference type="EC" id="6.1.1.10" evidence="3"/>
<dbReference type="PANTHER" id="PTHR43326">
    <property type="entry name" value="METHIONYL-TRNA SYNTHETASE"/>
    <property type="match status" value="1"/>
</dbReference>
<keyword evidence="6 12" id="KW-0436">Ligase</keyword>
<dbReference type="GO" id="GO:0004825">
    <property type="term" value="F:methionine-tRNA ligase activity"/>
    <property type="evidence" value="ECO:0007669"/>
    <property type="project" value="UniProtKB-EC"/>
</dbReference>
<dbReference type="GO" id="GO:0006431">
    <property type="term" value="P:methionyl-tRNA aminoacylation"/>
    <property type="evidence" value="ECO:0007669"/>
    <property type="project" value="InterPro"/>
</dbReference>
<dbReference type="GO" id="GO:0005737">
    <property type="term" value="C:cytoplasm"/>
    <property type="evidence" value="ECO:0007669"/>
    <property type="project" value="UniProtKB-SubCell"/>
</dbReference>
<gene>
    <name evidence="15" type="ORF">BCF89_10191</name>
</gene>
<keyword evidence="5" id="KW-0963">Cytoplasm</keyword>
<feature type="transmembrane region" description="Helical" evidence="13">
    <location>
        <begin position="456"/>
        <end position="475"/>
    </location>
</feature>
<proteinExistence type="inferred from homology"/>
<keyword evidence="13" id="KW-1133">Transmembrane helix</keyword>
<comment type="subcellular location">
    <subcellularLocation>
        <location evidence="2">Cytoplasm</location>
    </subcellularLocation>
</comment>
<evidence type="ECO:0000256" key="1">
    <source>
        <dbReference type="ARBA" id="ARBA00003314"/>
    </source>
</evidence>
<evidence type="ECO:0000256" key="9">
    <source>
        <dbReference type="ARBA" id="ARBA00022917"/>
    </source>
</evidence>
<keyword evidence="13" id="KW-0472">Membrane</keyword>
<comment type="function">
    <text evidence="1">Is required not only for elongation of protein synthesis but also for the initiation of all mRNA translation through initiator tRNA(fMet) aminoacylation.</text>
</comment>
<dbReference type="AlphaFoldDB" id="A0A2W7GWH1"/>
<dbReference type="InterPro" id="IPR014729">
    <property type="entry name" value="Rossmann-like_a/b/a_fold"/>
</dbReference>
<dbReference type="CDD" id="cd07957">
    <property type="entry name" value="Anticodon_Ia_Met"/>
    <property type="match status" value="1"/>
</dbReference>
<keyword evidence="16" id="KW-1185">Reference proteome</keyword>
<keyword evidence="8 12" id="KW-0067">ATP-binding</keyword>
<dbReference type="NCBIfam" id="TIGR00398">
    <property type="entry name" value="metG"/>
    <property type="match status" value="1"/>
</dbReference>
<evidence type="ECO:0000313" key="16">
    <source>
        <dbReference type="Proteomes" id="UP000249646"/>
    </source>
</evidence>
<evidence type="ECO:0000256" key="4">
    <source>
        <dbReference type="ARBA" id="ARBA00018753"/>
    </source>
</evidence>
<dbReference type="Gene3D" id="2.170.220.10">
    <property type="match status" value="1"/>
</dbReference>
<dbReference type="InterPro" id="IPR033911">
    <property type="entry name" value="MetRS_core"/>
</dbReference>
<accession>A0A2W7GWH1</accession>
<dbReference type="Pfam" id="PF09334">
    <property type="entry name" value="tRNA-synt_1g"/>
    <property type="match status" value="2"/>
</dbReference>
<dbReference type="Gene3D" id="1.10.730.10">
    <property type="entry name" value="Isoleucyl-tRNA Synthetase, Domain 1"/>
    <property type="match status" value="1"/>
</dbReference>
<evidence type="ECO:0000259" key="14">
    <source>
        <dbReference type="Pfam" id="PF09334"/>
    </source>
</evidence>
<dbReference type="RefSeq" id="WP_111518017.1">
    <property type="nucleotide sequence ID" value="NZ_QKUB01000001.1"/>
</dbReference>
<evidence type="ECO:0000256" key="6">
    <source>
        <dbReference type="ARBA" id="ARBA00022598"/>
    </source>
</evidence>
<dbReference type="GO" id="GO:0005524">
    <property type="term" value="F:ATP binding"/>
    <property type="evidence" value="ECO:0007669"/>
    <property type="project" value="UniProtKB-KW"/>
</dbReference>
<dbReference type="InterPro" id="IPR001412">
    <property type="entry name" value="aa-tRNA-synth_I_CS"/>
</dbReference>
<keyword evidence="7 12" id="KW-0547">Nucleotide-binding</keyword>
<evidence type="ECO:0000256" key="13">
    <source>
        <dbReference type="SAM" id="Phobius"/>
    </source>
</evidence>
<feature type="domain" description="Methionyl/Leucyl tRNA synthetase" evidence="14">
    <location>
        <begin position="8"/>
        <end position="140"/>
    </location>
</feature>
<dbReference type="Gene3D" id="3.40.50.620">
    <property type="entry name" value="HUPs"/>
    <property type="match status" value="1"/>
</dbReference>
<protein>
    <recommendedName>
        <fullName evidence="4">Methionine--tRNA ligase</fullName>
        <ecNumber evidence="3">6.1.1.10</ecNumber>
    </recommendedName>
    <alternativeName>
        <fullName evidence="11">Methionyl-tRNA synthetase</fullName>
    </alternativeName>
</protein>
<comment type="caution">
    <text evidence="15">The sequence shown here is derived from an EMBL/GenBank/DDBJ whole genome shotgun (WGS) entry which is preliminary data.</text>
</comment>
<evidence type="ECO:0000313" key="15">
    <source>
        <dbReference type="EMBL" id="PZW01569.1"/>
    </source>
</evidence>
<dbReference type="Proteomes" id="UP000249646">
    <property type="component" value="Unassembled WGS sequence"/>
</dbReference>
<evidence type="ECO:0000256" key="10">
    <source>
        <dbReference type="ARBA" id="ARBA00023146"/>
    </source>
</evidence>